<evidence type="ECO:0000313" key="2">
    <source>
        <dbReference type="Proteomes" id="UP000886998"/>
    </source>
</evidence>
<dbReference type="OrthoDB" id="6418112at2759"/>
<reference evidence="1" key="1">
    <citation type="submission" date="2020-08" db="EMBL/GenBank/DDBJ databases">
        <title>Multicomponent nature underlies the extraordinary mechanical properties of spider dragline silk.</title>
        <authorList>
            <person name="Kono N."/>
            <person name="Nakamura H."/>
            <person name="Mori M."/>
            <person name="Yoshida Y."/>
            <person name="Ohtoshi R."/>
            <person name="Malay A.D."/>
            <person name="Moran D.A.P."/>
            <person name="Tomita M."/>
            <person name="Numata K."/>
            <person name="Arakawa K."/>
        </authorList>
    </citation>
    <scope>NUCLEOTIDE SEQUENCE</scope>
</reference>
<dbReference type="AlphaFoldDB" id="A0A8X6MHP8"/>
<evidence type="ECO:0000313" key="1">
    <source>
        <dbReference type="EMBL" id="GFS52792.1"/>
    </source>
</evidence>
<name>A0A8X6MHP8_9ARAC</name>
<protein>
    <submittedName>
        <fullName evidence="1">Uncharacterized protein</fullName>
    </submittedName>
</protein>
<dbReference type="EMBL" id="BMAV01026723">
    <property type="protein sequence ID" value="GFS52792.1"/>
    <property type="molecule type" value="Genomic_DNA"/>
</dbReference>
<comment type="caution">
    <text evidence="1">The sequence shown here is derived from an EMBL/GenBank/DDBJ whole genome shotgun (WGS) entry which is preliminary data.</text>
</comment>
<sequence length="226" mass="25928">MANKMDTGNGNMKYFRSPTSEKELLLRAGQRKITEINIFLENKQKPSAIPKTNPQLLYTEIKSKIPRFDQISNMLFTRNGKLRFATLDPVCAVQILYLEQILNVSVNTSVIWEGITSRFLLYEIPTNVSLEELSAELQSSNNFEIVEIRRFIKSGTSPEVSPVLITILGTVLPENVKLWFINHKIQLFIDRPRQCSNCFSFCIHPDLVKVQLYVVIVVLPIKERAQ</sequence>
<proteinExistence type="predicted"/>
<organism evidence="1 2">
    <name type="scientific">Trichonephila inaurata madagascariensis</name>
    <dbReference type="NCBI Taxonomy" id="2747483"/>
    <lineage>
        <taxon>Eukaryota</taxon>
        <taxon>Metazoa</taxon>
        <taxon>Ecdysozoa</taxon>
        <taxon>Arthropoda</taxon>
        <taxon>Chelicerata</taxon>
        <taxon>Arachnida</taxon>
        <taxon>Araneae</taxon>
        <taxon>Araneomorphae</taxon>
        <taxon>Entelegynae</taxon>
        <taxon>Araneoidea</taxon>
        <taxon>Nephilidae</taxon>
        <taxon>Trichonephila</taxon>
        <taxon>Trichonephila inaurata</taxon>
    </lineage>
</organism>
<keyword evidence="2" id="KW-1185">Reference proteome</keyword>
<accession>A0A8X6MHP8</accession>
<dbReference type="Proteomes" id="UP000886998">
    <property type="component" value="Unassembled WGS sequence"/>
</dbReference>
<gene>
    <name evidence="1" type="primary">AVEN_48402_1</name>
    <name evidence="1" type="ORF">TNIN_12551</name>
</gene>